<keyword evidence="2" id="KW-0732">Signal</keyword>
<feature type="signal peptide" evidence="2">
    <location>
        <begin position="1"/>
        <end position="21"/>
    </location>
</feature>
<dbReference type="PROSITE" id="PS51257">
    <property type="entry name" value="PROKAR_LIPOPROTEIN"/>
    <property type="match status" value="1"/>
</dbReference>
<organism evidence="3 4">
    <name type="scientific">Zhongshania aliphaticivorans</name>
    <dbReference type="NCBI Taxonomy" id="1470434"/>
    <lineage>
        <taxon>Bacteria</taxon>
        <taxon>Pseudomonadati</taxon>
        <taxon>Pseudomonadota</taxon>
        <taxon>Gammaproteobacteria</taxon>
        <taxon>Cellvibrionales</taxon>
        <taxon>Spongiibacteraceae</taxon>
        <taxon>Zhongshania</taxon>
    </lineage>
</organism>
<evidence type="ECO:0000256" key="2">
    <source>
        <dbReference type="SAM" id="SignalP"/>
    </source>
</evidence>
<dbReference type="Proteomes" id="UP000074119">
    <property type="component" value="Chromosome"/>
</dbReference>
<dbReference type="RefSeq" id="WP_062383346.1">
    <property type="nucleotide sequence ID" value="NZ_CP014544.1"/>
</dbReference>
<evidence type="ECO:0000313" key="3">
    <source>
        <dbReference type="EMBL" id="AMO67895.1"/>
    </source>
</evidence>
<accession>A0A127M3Q7</accession>
<protein>
    <recommendedName>
        <fullName evidence="5">Right handed beta helix domain-containing protein</fullName>
    </recommendedName>
</protein>
<dbReference type="InterPro" id="IPR011050">
    <property type="entry name" value="Pectin_lyase_fold/virulence"/>
</dbReference>
<evidence type="ECO:0000313" key="4">
    <source>
        <dbReference type="Proteomes" id="UP000074119"/>
    </source>
</evidence>
<dbReference type="KEGG" id="zal:AZF00_06075"/>
<evidence type="ECO:0000256" key="1">
    <source>
        <dbReference type="SAM" id="MobiDB-lite"/>
    </source>
</evidence>
<dbReference type="InterPro" id="IPR022442">
    <property type="entry name" value="SO_2930-like_dom"/>
</dbReference>
<dbReference type="Gene3D" id="2.160.20.10">
    <property type="entry name" value="Single-stranded right-handed beta-helix, Pectin lyase-like"/>
    <property type="match status" value="2"/>
</dbReference>
<dbReference type="InterPro" id="IPR006626">
    <property type="entry name" value="PbH1"/>
</dbReference>
<sequence>MKYTFPSYLLASVLCSMLASCGNSNSSSAPAGSGGNTTPPPPSELSGYFIDGPIGGAHYSIQGKSSILLTSGNGEFKYFSGDIVKFAIGGINLGQATAAEFITPRQIQANEQAAINLSRFLLTLDEDKNADNGIQISATVRDAAASLTIPASAFDLNDGEFDASQLADFARTANGDTRALIPRRIAEIELACSSQDISDGRFDGDCDIWYIADNNNPAPAPNEDQTQEQVDTLTALFAAKAGDTIEFSDGVFEFTTTLDMAHKQGITIKGQGMAKTIFDFAQSKSPEGISMSHMTGITIEDLTVLDTPGFSVKVSHSDFVTLRNLRAMWSSGGDNRGGMDPKVPASLEVTCEHPWPDSFARPANVPAPRLNGLPIAFPLATGLYTDASGQTRNYTIDSSNGGYAIYPVLSNNVLLDNVVSLGASDAGIYVGQSNDIIVKNSEALFNVAGYEIENSDRADMHDNVAHCNTAGFLVFDLPGLNQYGEQTRIFNNYAGYNNLANFAPGGVVSAVPQGTGLLQLGYDKVEFFNNVVEFNRTLGYVGASHELLDGNTNNSDKRMDLYPEGIHIHSNIFTTNGTLPQLPEEGVLICQDGTGGNTGLPCIPVGIDDGHDSLLPVLVQLRSLQAQDPYVAQGAHIVWDGYYDKTVNSKDGVQCNDVDGAPLDADGKPDYNGQSQPSCRYNRYKFAEPDNASDPKRKHPDYWLCIDQSDEFGNTFSSDSRTFMNFDGMELDTAPKTDLADHDCPTKFGRQLARLNPAVVQPYIPGSSAEQPPSAAEIAAICESASGSEINREALAYNCSKLSHYNLFADQTDPRSGFNEDGVLYDLVTPLFSDYAVKYRVLFLPPDESASWVEGNISSPNATLDFPVGTVIAKTFAFRDRNAADENVVETRLLIHRAGQGGSSFWEGMAYVWRADGSDADIALAGGSKAVSWDFDDADPDVSATYKGSTNRYAIPTPNQCGNCHNNEDRQAGDAPIGPKVRNMNRAFDYGNGPENQLQHLIDMGKLSGAPNLTLDNKQVATNVSRLPRFNVPGDSYKITTAEPDRVAASSDANLEYRARAWLETNCAHCHNRKGLAQSTGLYFDVFRKVNLSHGVCKEPITAGSSGGGRDYDILPGVAGGASGSEGSILSYRLHSVDTSVQMPPIARSVKHGEAVDVIDAWINTVIDSRYENANCADGGGNPLPLPF</sequence>
<dbReference type="InterPro" id="IPR012334">
    <property type="entry name" value="Pectin_lyas_fold"/>
</dbReference>
<gene>
    <name evidence="3" type="ORF">AZF00_06075</name>
</gene>
<reference evidence="3 4" key="1">
    <citation type="submission" date="2015-12" db="EMBL/GenBank/DDBJ databases">
        <authorList>
            <person name="Shamseldin A."/>
            <person name="Moawad H."/>
            <person name="Abd El-Rahim W.M."/>
            <person name="Sadowsky M.J."/>
        </authorList>
    </citation>
    <scope>NUCLEOTIDE SEQUENCE [LARGE SCALE GENOMIC DNA]</scope>
    <source>
        <strain evidence="3 4">SM2</strain>
    </source>
</reference>
<evidence type="ECO:0008006" key="5">
    <source>
        <dbReference type="Google" id="ProtNLM"/>
    </source>
</evidence>
<dbReference type="AlphaFoldDB" id="A0A127M3Q7"/>
<dbReference type="NCBIfam" id="TIGR03805">
    <property type="entry name" value="beta_helix_1"/>
    <property type="match status" value="1"/>
</dbReference>
<dbReference type="STRING" id="1470434.AZF00_06075"/>
<feature type="region of interest" description="Disordered" evidence="1">
    <location>
        <begin position="660"/>
        <end position="679"/>
    </location>
</feature>
<feature type="chain" id="PRO_5007274977" description="Right handed beta helix domain-containing protein" evidence="2">
    <location>
        <begin position="22"/>
        <end position="1188"/>
    </location>
</feature>
<dbReference type="EMBL" id="CP014544">
    <property type="protein sequence ID" value="AMO67895.1"/>
    <property type="molecule type" value="Genomic_DNA"/>
</dbReference>
<dbReference type="SMART" id="SM00710">
    <property type="entry name" value="PbH1"/>
    <property type="match status" value="5"/>
</dbReference>
<name>A0A127M3Q7_9GAMM</name>
<proteinExistence type="predicted"/>
<dbReference type="SUPFAM" id="SSF51126">
    <property type="entry name" value="Pectin lyase-like"/>
    <property type="match status" value="1"/>
</dbReference>